<dbReference type="GO" id="GO:0005886">
    <property type="term" value="C:plasma membrane"/>
    <property type="evidence" value="ECO:0007669"/>
    <property type="project" value="TreeGrafter"/>
</dbReference>
<gene>
    <name evidence="9" type="ORF">FME95_03970</name>
</gene>
<keyword evidence="6 7" id="KW-0408">Iron</keyword>
<keyword evidence="10" id="KW-1185">Reference proteome</keyword>
<dbReference type="FunFam" id="1.10.8.640:FF:000001">
    <property type="entry name" value="Cytochrome c-type biogenesis protein"/>
    <property type="match status" value="1"/>
</dbReference>
<dbReference type="InterPro" id="IPR038297">
    <property type="entry name" value="CcmH/CycL/NrfF/Ccl2_sf"/>
</dbReference>
<dbReference type="GO" id="GO:0046872">
    <property type="term" value="F:metal ion binding"/>
    <property type="evidence" value="ECO:0007669"/>
    <property type="project" value="UniProtKB-KW"/>
</dbReference>
<dbReference type="Gene3D" id="1.10.8.640">
    <property type="entry name" value="Cytochrome C biogenesis protein"/>
    <property type="match status" value="1"/>
</dbReference>
<comment type="function">
    <text evidence="7">Possible subunit of a heme lyase.</text>
</comment>
<comment type="similarity">
    <text evidence="1 7">Belongs to the CcmH/CycL/Ccl2/NrfF family.</text>
</comment>
<dbReference type="AlphaFoldDB" id="A0A5C8ZCQ4"/>
<keyword evidence="4 7" id="KW-0732">Signal</keyword>
<name>A0A5C8ZCQ4_9GAMM</name>
<dbReference type="Proteomes" id="UP000321764">
    <property type="component" value="Unassembled WGS sequence"/>
</dbReference>
<organism evidence="9 10">
    <name type="scientific">Reinekea thalattae</name>
    <dbReference type="NCBI Taxonomy" id="2593301"/>
    <lineage>
        <taxon>Bacteria</taxon>
        <taxon>Pseudomonadati</taxon>
        <taxon>Pseudomonadota</taxon>
        <taxon>Gammaproteobacteria</taxon>
        <taxon>Oceanospirillales</taxon>
        <taxon>Saccharospirillaceae</taxon>
        <taxon>Reinekea</taxon>
    </lineage>
</organism>
<keyword evidence="7" id="KW-1133">Transmembrane helix</keyword>
<evidence type="ECO:0000256" key="3">
    <source>
        <dbReference type="ARBA" id="ARBA00022723"/>
    </source>
</evidence>
<protein>
    <recommendedName>
        <fullName evidence="7">Cytochrome c-type biogenesis protein</fullName>
    </recommendedName>
</protein>
<dbReference type="EMBL" id="VKAD01000001">
    <property type="protein sequence ID" value="TXR54951.1"/>
    <property type="molecule type" value="Genomic_DNA"/>
</dbReference>
<sequence>MFFCQGTAWSAEELLQFDNEQQRQRYLQLTFELRCPKCQNQNVADSNAPIAEDIRTRTYQLIREGYSDQEIIDFMVERYTEFVIYKPQLSFITVWLWLLPLALLVLGSILVVRLSVRGKQTPQTDFSAAEQARLDELLSKPVLEERD</sequence>
<keyword evidence="3 7" id="KW-0479">Metal-binding</keyword>
<dbReference type="InterPro" id="IPR051263">
    <property type="entry name" value="C-type_cytochrome_biogenesis"/>
</dbReference>
<dbReference type="CDD" id="cd16378">
    <property type="entry name" value="CcmH_N"/>
    <property type="match status" value="1"/>
</dbReference>
<evidence type="ECO:0000259" key="8">
    <source>
        <dbReference type="Pfam" id="PF03918"/>
    </source>
</evidence>
<evidence type="ECO:0000256" key="5">
    <source>
        <dbReference type="ARBA" id="ARBA00022748"/>
    </source>
</evidence>
<dbReference type="InterPro" id="IPR005616">
    <property type="entry name" value="CcmH/CycL/Ccl2/NrfF_N"/>
</dbReference>
<comment type="caution">
    <text evidence="9">The sequence shown here is derived from an EMBL/GenBank/DDBJ whole genome shotgun (WGS) entry which is preliminary data.</text>
</comment>
<evidence type="ECO:0000256" key="2">
    <source>
        <dbReference type="ARBA" id="ARBA00022617"/>
    </source>
</evidence>
<reference evidence="9 10" key="1">
    <citation type="submission" date="2019-07" db="EMBL/GenBank/DDBJ databases">
        <title>Reinekea sp. strain SSH23 genome sequencing and assembly.</title>
        <authorList>
            <person name="Kim I."/>
        </authorList>
    </citation>
    <scope>NUCLEOTIDE SEQUENCE [LARGE SCALE GENOMIC DNA]</scope>
    <source>
        <strain evidence="9 10">SSH23</strain>
    </source>
</reference>
<keyword evidence="7" id="KW-0812">Transmembrane</keyword>
<accession>A0A5C8ZCQ4</accession>
<evidence type="ECO:0000256" key="1">
    <source>
        <dbReference type="ARBA" id="ARBA00010342"/>
    </source>
</evidence>
<dbReference type="OrthoDB" id="9804975at2"/>
<keyword evidence="5" id="KW-0201">Cytochrome c-type biogenesis</keyword>
<evidence type="ECO:0000256" key="6">
    <source>
        <dbReference type="ARBA" id="ARBA00023004"/>
    </source>
</evidence>
<keyword evidence="2 7" id="KW-0349">Heme</keyword>
<evidence type="ECO:0000313" key="10">
    <source>
        <dbReference type="Proteomes" id="UP000321764"/>
    </source>
</evidence>
<evidence type="ECO:0000256" key="4">
    <source>
        <dbReference type="ARBA" id="ARBA00022729"/>
    </source>
</evidence>
<dbReference type="PANTHER" id="PTHR47870:SF1">
    <property type="entry name" value="CYTOCHROME C-TYPE BIOGENESIS PROTEIN CCMH"/>
    <property type="match status" value="1"/>
</dbReference>
<evidence type="ECO:0000313" key="9">
    <source>
        <dbReference type="EMBL" id="TXR54951.1"/>
    </source>
</evidence>
<feature type="transmembrane region" description="Helical" evidence="7">
    <location>
        <begin position="89"/>
        <end position="112"/>
    </location>
</feature>
<feature type="domain" description="CcmH/CycL/Ccl2/NrfF N-terminal" evidence="8">
    <location>
        <begin position="2"/>
        <end position="138"/>
    </location>
</feature>
<keyword evidence="7" id="KW-0472">Membrane</keyword>
<proteinExistence type="inferred from homology"/>
<dbReference type="Pfam" id="PF03918">
    <property type="entry name" value="CcmH"/>
    <property type="match status" value="1"/>
</dbReference>
<dbReference type="PANTHER" id="PTHR47870">
    <property type="entry name" value="CYTOCHROME C-TYPE BIOGENESIS PROTEIN CCMH"/>
    <property type="match status" value="1"/>
</dbReference>
<evidence type="ECO:0000256" key="7">
    <source>
        <dbReference type="RuleBase" id="RU364112"/>
    </source>
</evidence>
<dbReference type="GO" id="GO:0017004">
    <property type="term" value="P:cytochrome complex assembly"/>
    <property type="evidence" value="ECO:0007669"/>
    <property type="project" value="UniProtKB-KW"/>
</dbReference>